<reference evidence="4" key="1">
    <citation type="submission" date="2016-10" db="EMBL/GenBank/DDBJ databases">
        <title>Comparative genomics uncovers the prolific and rare metabolic potential of the cyanobacterial genus Moorea.</title>
        <authorList>
            <person name="Leao T."/>
            <person name="Castelao G."/>
            <person name="Korobeynikov A."/>
            <person name="Monroe E.A."/>
            <person name="Podell S."/>
            <person name="Glukhov E."/>
            <person name="Allen E."/>
            <person name="Gerwick W.H."/>
            <person name="Gerwick L."/>
        </authorList>
    </citation>
    <scope>NUCLEOTIDE SEQUENCE [LARGE SCALE GENOMIC DNA]</scope>
    <source>
        <strain evidence="4">PAL-8-15-08-1</strain>
    </source>
</reference>
<dbReference type="AlphaFoldDB" id="A0A1D8TN26"/>
<dbReference type="PANTHER" id="PTHR46558">
    <property type="entry name" value="TRACRIPTIONAL REGULATORY PROTEIN-RELATED-RELATED"/>
    <property type="match status" value="1"/>
</dbReference>
<proteinExistence type="predicted"/>
<dbReference type="PROSITE" id="PS50943">
    <property type="entry name" value="HTH_CROC1"/>
    <property type="match status" value="1"/>
</dbReference>
<evidence type="ECO:0000259" key="2">
    <source>
        <dbReference type="PROSITE" id="PS50943"/>
    </source>
</evidence>
<feature type="domain" description="HTH cro/C1-type" evidence="2">
    <location>
        <begin position="10"/>
        <end position="66"/>
    </location>
</feature>
<dbReference type="Proteomes" id="UP000177870">
    <property type="component" value="Chromosome"/>
</dbReference>
<dbReference type="InterPro" id="IPR001387">
    <property type="entry name" value="Cro/C1-type_HTH"/>
</dbReference>
<dbReference type="SMART" id="SM00530">
    <property type="entry name" value="HTH_XRE"/>
    <property type="match status" value="1"/>
</dbReference>
<keyword evidence="1" id="KW-0238">DNA-binding</keyword>
<dbReference type="Gene3D" id="1.10.260.40">
    <property type="entry name" value="lambda repressor-like DNA-binding domains"/>
    <property type="match status" value="1"/>
</dbReference>
<evidence type="ECO:0000313" key="4">
    <source>
        <dbReference type="Proteomes" id="UP000177870"/>
    </source>
</evidence>
<protein>
    <recommendedName>
        <fullName evidence="2">HTH cro/C1-type domain-containing protein</fullName>
    </recommendedName>
</protein>
<dbReference type="STRING" id="1458985.BJP34_05765"/>
<evidence type="ECO:0000313" key="3">
    <source>
        <dbReference type="EMBL" id="AOW99016.1"/>
    </source>
</evidence>
<accession>A0A1D8TN26</accession>
<dbReference type="SUPFAM" id="SSF47413">
    <property type="entry name" value="lambda repressor-like DNA-binding domains"/>
    <property type="match status" value="1"/>
</dbReference>
<evidence type="ECO:0000256" key="1">
    <source>
        <dbReference type="ARBA" id="ARBA00023125"/>
    </source>
</evidence>
<organism evidence="3 4">
    <name type="scientific">Moorena producens PAL-8-15-08-1</name>
    <dbReference type="NCBI Taxonomy" id="1458985"/>
    <lineage>
        <taxon>Bacteria</taxon>
        <taxon>Bacillati</taxon>
        <taxon>Cyanobacteriota</taxon>
        <taxon>Cyanophyceae</taxon>
        <taxon>Coleofasciculales</taxon>
        <taxon>Coleofasciculaceae</taxon>
        <taxon>Moorena</taxon>
    </lineage>
</organism>
<dbReference type="KEGG" id="mpro:BJP34_05765"/>
<dbReference type="Pfam" id="PF01381">
    <property type="entry name" value="HTH_3"/>
    <property type="match status" value="1"/>
</dbReference>
<dbReference type="GO" id="GO:0003677">
    <property type="term" value="F:DNA binding"/>
    <property type="evidence" value="ECO:0007669"/>
    <property type="project" value="UniProtKB-KW"/>
</dbReference>
<dbReference type="CDD" id="cd00093">
    <property type="entry name" value="HTH_XRE"/>
    <property type="match status" value="1"/>
</dbReference>
<dbReference type="RefSeq" id="WP_070391516.1">
    <property type="nucleotide sequence ID" value="NZ_CP017599.1"/>
</dbReference>
<dbReference type="OrthoDB" id="465980at2"/>
<dbReference type="PANTHER" id="PTHR46558:SF4">
    <property type="entry name" value="DNA-BIDING PHAGE PROTEIN"/>
    <property type="match status" value="1"/>
</dbReference>
<gene>
    <name evidence="3" type="ORF">BJP34_05765</name>
</gene>
<dbReference type="InterPro" id="IPR010982">
    <property type="entry name" value="Lambda_DNA-bd_dom_sf"/>
</dbReference>
<name>A0A1D8TN26_9CYAN</name>
<dbReference type="EMBL" id="CP017599">
    <property type="protein sequence ID" value="AOW99016.1"/>
    <property type="molecule type" value="Genomic_DNA"/>
</dbReference>
<sequence length="93" mass="11042">MLREHHDITLLKLRQQVGLTQRELAEALGVTQKTISIWERGKMQPKLSFWQTKLIMEKLNCTLDQLIIATELKHQNENEIKPPRMIPHNPRFF</sequence>